<feature type="transmembrane region" description="Helical" evidence="1">
    <location>
        <begin position="20"/>
        <end position="39"/>
    </location>
</feature>
<reference evidence="2 3" key="1">
    <citation type="journal article" date="2013" name="Nature">
        <title>Insights into bilaterian evolution from three spiralian genomes.</title>
        <authorList>
            <person name="Simakov O."/>
            <person name="Marletaz F."/>
            <person name="Cho S.J."/>
            <person name="Edsinger-Gonzales E."/>
            <person name="Havlak P."/>
            <person name="Hellsten U."/>
            <person name="Kuo D.H."/>
            <person name="Larsson T."/>
            <person name="Lv J."/>
            <person name="Arendt D."/>
            <person name="Savage R."/>
            <person name="Osoegawa K."/>
            <person name="de Jong P."/>
            <person name="Grimwood J."/>
            <person name="Chapman J.A."/>
            <person name="Shapiro H."/>
            <person name="Aerts A."/>
            <person name="Otillar R.P."/>
            <person name="Terry A.Y."/>
            <person name="Boore J.L."/>
            <person name="Grigoriev I.V."/>
            <person name="Lindberg D.R."/>
            <person name="Seaver E.C."/>
            <person name="Weisblat D.A."/>
            <person name="Putnam N.H."/>
            <person name="Rokhsar D.S."/>
        </authorList>
    </citation>
    <scope>NUCLEOTIDE SEQUENCE [LARGE SCALE GENOMIC DNA]</scope>
</reference>
<feature type="transmembrane region" description="Helical" evidence="1">
    <location>
        <begin position="237"/>
        <end position="257"/>
    </location>
</feature>
<feature type="transmembrane region" description="Helical" evidence="1">
    <location>
        <begin position="321"/>
        <end position="343"/>
    </location>
</feature>
<accession>V3ZJC2</accession>
<feature type="transmembrane region" description="Helical" evidence="1">
    <location>
        <begin position="74"/>
        <end position="94"/>
    </location>
</feature>
<dbReference type="STRING" id="225164.V3ZJC2"/>
<dbReference type="EMBL" id="KB202283">
    <property type="protein sequence ID" value="ESO91358.1"/>
    <property type="molecule type" value="Genomic_DNA"/>
</dbReference>
<dbReference type="GeneID" id="20247793"/>
<organism evidence="2 3">
    <name type="scientific">Lottia gigantea</name>
    <name type="common">Giant owl limpet</name>
    <dbReference type="NCBI Taxonomy" id="225164"/>
    <lineage>
        <taxon>Eukaryota</taxon>
        <taxon>Metazoa</taxon>
        <taxon>Spiralia</taxon>
        <taxon>Lophotrochozoa</taxon>
        <taxon>Mollusca</taxon>
        <taxon>Gastropoda</taxon>
        <taxon>Patellogastropoda</taxon>
        <taxon>Lottioidea</taxon>
        <taxon>Lottiidae</taxon>
        <taxon>Lottia</taxon>
    </lineage>
</organism>
<evidence type="ECO:0000256" key="1">
    <source>
        <dbReference type="SAM" id="Phobius"/>
    </source>
</evidence>
<keyword evidence="1" id="KW-1133">Transmembrane helix</keyword>
<name>V3ZJC2_LOTGI</name>
<protein>
    <recommendedName>
        <fullName evidence="4">EamA domain-containing protein</fullName>
    </recommendedName>
</protein>
<feature type="transmembrane region" description="Helical" evidence="1">
    <location>
        <begin position="380"/>
        <end position="401"/>
    </location>
</feature>
<feature type="transmembrane region" description="Helical" evidence="1">
    <location>
        <begin position="180"/>
        <end position="198"/>
    </location>
</feature>
<dbReference type="HOGENOM" id="CLU_025028_1_0_1"/>
<dbReference type="AlphaFoldDB" id="V3ZJC2"/>
<dbReference type="RefSeq" id="XP_009058051.1">
    <property type="nucleotide sequence ID" value="XM_009059803.1"/>
</dbReference>
<sequence length="435" mass="49074">MDGDGQQPIPGINNRPRNPCYIICYGFVLFVFGTLTALGDHWGKHLKVRGSTGRNGVGDDSDGLPKKHTFDHDFFMAPILFAGQILCLIIYWILNRFEVGRVLFPPRVTPRQRNRQLHRETKFNVYIFILPALFRYVATCLLYVGVRLTYSSSTILFKGSLVHLQVKHLLAYLWILGRRLINGTILFFTSLLSVAFLGRNMNPRMWVGVVISIAGLAVLGINDYIYQIKDEYDTNGIVAGDLLIVMAQIMFATQAVWEQRILTKYPNMSPLQCLGYEGLWGFCISFILAIPFSFVNAGAFSELPGHYLENPSDAFKQMKNSGVIVAIVVVVLLSNTIHYWFALIITKNYGATQRMMIDSIGFGVTWGVALLLKWEKFDIYIIPGFFLIGLGYILFFDIILYPIWKCLYRAICSPTPGEDDASPLIHPNGNIAGIQ</sequence>
<dbReference type="PANTHER" id="PTHR13146:SF0">
    <property type="entry name" value="SOLUTE CARRIER FAMILY 35 MEMBER F6"/>
    <property type="match status" value="1"/>
</dbReference>
<dbReference type="CTD" id="20247793"/>
<evidence type="ECO:0000313" key="3">
    <source>
        <dbReference type="Proteomes" id="UP000030746"/>
    </source>
</evidence>
<evidence type="ECO:0000313" key="2">
    <source>
        <dbReference type="EMBL" id="ESO91358.1"/>
    </source>
</evidence>
<keyword evidence="1" id="KW-0472">Membrane</keyword>
<dbReference type="GO" id="GO:0016020">
    <property type="term" value="C:membrane"/>
    <property type="evidence" value="ECO:0007669"/>
    <property type="project" value="TreeGrafter"/>
</dbReference>
<feature type="transmembrane region" description="Helical" evidence="1">
    <location>
        <begin position="355"/>
        <end position="374"/>
    </location>
</feature>
<gene>
    <name evidence="2" type="ORF">LOTGIDRAFT_228808</name>
</gene>
<dbReference type="Proteomes" id="UP000030746">
    <property type="component" value="Unassembled WGS sequence"/>
</dbReference>
<proteinExistence type="predicted"/>
<dbReference type="OrthoDB" id="29773at2759"/>
<feature type="transmembrane region" description="Helical" evidence="1">
    <location>
        <begin position="205"/>
        <end position="225"/>
    </location>
</feature>
<keyword evidence="1" id="KW-0812">Transmembrane</keyword>
<dbReference type="PANTHER" id="PTHR13146">
    <property type="match status" value="1"/>
</dbReference>
<feature type="transmembrane region" description="Helical" evidence="1">
    <location>
        <begin position="123"/>
        <end position="146"/>
    </location>
</feature>
<keyword evidence="3" id="KW-1185">Reference proteome</keyword>
<evidence type="ECO:0008006" key="4">
    <source>
        <dbReference type="Google" id="ProtNLM"/>
    </source>
</evidence>
<dbReference type="KEGG" id="lgi:LOTGIDRAFT_228808"/>
<feature type="transmembrane region" description="Helical" evidence="1">
    <location>
        <begin position="278"/>
        <end position="301"/>
    </location>
</feature>
<dbReference type="OMA" id="FIYKHNV"/>